<proteinExistence type="predicted"/>
<dbReference type="Proteomes" id="UP000324022">
    <property type="component" value="Unassembled WGS sequence"/>
</dbReference>
<feature type="chain" id="PRO_5022939556" evidence="1">
    <location>
        <begin position="23"/>
        <end position="115"/>
    </location>
</feature>
<gene>
    <name evidence="2" type="ORF">UTRI_04986</name>
</gene>
<protein>
    <submittedName>
        <fullName evidence="2">Uncharacterized protein</fullName>
    </submittedName>
</protein>
<name>A0A5C3EB18_9BASI</name>
<organism evidence="2 3">
    <name type="scientific">Ustilago trichophora</name>
    <dbReference type="NCBI Taxonomy" id="86804"/>
    <lineage>
        <taxon>Eukaryota</taxon>
        <taxon>Fungi</taxon>
        <taxon>Dikarya</taxon>
        <taxon>Basidiomycota</taxon>
        <taxon>Ustilaginomycotina</taxon>
        <taxon>Ustilaginomycetes</taxon>
        <taxon>Ustilaginales</taxon>
        <taxon>Ustilaginaceae</taxon>
        <taxon>Ustilago</taxon>
    </lineage>
</organism>
<sequence length="115" mass="12831">MISAFVLFPAFILATFVGMVRAIPPPLPPGRQFWEDYCSTSSNIDKDVRYICFQTESRGSPVMLSSQVDDVNLAEAALDPRNPNLSREFRIFRTIGQLRDSTSVSPIFSSSFFGS</sequence>
<keyword evidence="1" id="KW-0732">Signal</keyword>
<feature type="signal peptide" evidence="1">
    <location>
        <begin position="1"/>
        <end position="22"/>
    </location>
</feature>
<evidence type="ECO:0000313" key="3">
    <source>
        <dbReference type="Proteomes" id="UP000324022"/>
    </source>
</evidence>
<evidence type="ECO:0000256" key="1">
    <source>
        <dbReference type="SAM" id="SignalP"/>
    </source>
</evidence>
<accession>A0A5C3EB18</accession>
<keyword evidence="3" id="KW-1185">Reference proteome</keyword>
<reference evidence="2 3" key="1">
    <citation type="submission" date="2018-03" db="EMBL/GenBank/DDBJ databases">
        <authorList>
            <person name="Guldener U."/>
        </authorList>
    </citation>
    <scope>NUCLEOTIDE SEQUENCE [LARGE SCALE GENOMIC DNA]</scope>
    <source>
        <strain evidence="2 3">NBRC100155</strain>
    </source>
</reference>
<dbReference type="AlphaFoldDB" id="A0A5C3EB18"/>
<evidence type="ECO:0000313" key="2">
    <source>
        <dbReference type="EMBL" id="SPO27843.1"/>
    </source>
</evidence>
<dbReference type="EMBL" id="OOIN01000020">
    <property type="protein sequence ID" value="SPO27843.1"/>
    <property type="molecule type" value="Genomic_DNA"/>
</dbReference>